<evidence type="ECO:0000313" key="2">
    <source>
        <dbReference type="Proteomes" id="UP000235731"/>
    </source>
</evidence>
<dbReference type="Proteomes" id="UP000235731">
    <property type="component" value="Unassembled WGS sequence"/>
</dbReference>
<dbReference type="AlphaFoldDB" id="A0A2N7PJE6"/>
<proteinExistence type="predicted"/>
<accession>A0A2N7PJE6</accession>
<comment type="caution">
    <text evidence="1">The sequence shown here is derived from an EMBL/GenBank/DDBJ whole genome shotgun (WGS) entry which is preliminary data.</text>
</comment>
<protein>
    <submittedName>
        <fullName evidence="1">Uncharacterized protein</fullName>
    </submittedName>
</protein>
<evidence type="ECO:0000313" key="1">
    <source>
        <dbReference type="EMBL" id="PMP62665.1"/>
    </source>
</evidence>
<reference evidence="1 2" key="1">
    <citation type="submission" date="2018-01" db="EMBL/GenBank/DDBJ databases">
        <title>Metagenomic assembled genomes from two thermal pools in the Uzon Caldera, Kamchatka, Russia.</title>
        <authorList>
            <person name="Wilkins L."/>
            <person name="Ettinger C."/>
        </authorList>
    </citation>
    <scope>NUCLEOTIDE SEQUENCE [LARGE SCALE GENOMIC DNA]</scope>
    <source>
        <strain evidence="1">ZAV-15</strain>
    </source>
</reference>
<dbReference type="Gene3D" id="2.60.120.10">
    <property type="entry name" value="Jelly Rolls"/>
    <property type="match status" value="1"/>
</dbReference>
<gene>
    <name evidence="1" type="ORF">C0197_04185</name>
</gene>
<organism evidence="1 2">
    <name type="scientific">Caldimicrobium thiodismutans</name>
    <dbReference type="NCBI Taxonomy" id="1653476"/>
    <lineage>
        <taxon>Bacteria</taxon>
        <taxon>Pseudomonadati</taxon>
        <taxon>Thermodesulfobacteriota</taxon>
        <taxon>Thermodesulfobacteria</taxon>
        <taxon>Thermodesulfobacteriales</taxon>
        <taxon>Thermodesulfobacteriaceae</taxon>
        <taxon>Caldimicrobium</taxon>
    </lineage>
</organism>
<name>A0A2N7PJE6_9BACT</name>
<dbReference type="SUPFAM" id="SSF51206">
    <property type="entry name" value="cAMP-binding domain-like"/>
    <property type="match status" value="1"/>
</dbReference>
<sequence length="109" mass="12759">MDQRKEIENAFKNNPFFCHYEDKYMRMLCGITTVKSFKKGKTIIKKGEKAMGLYIDKFLDQSKDIITSWLKDVEKELIFEINRVYSTLFTSDIKIEQSLLNLGSSSNKT</sequence>
<dbReference type="InterPro" id="IPR014710">
    <property type="entry name" value="RmlC-like_jellyroll"/>
</dbReference>
<dbReference type="InterPro" id="IPR018490">
    <property type="entry name" value="cNMP-bd_dom_sf"/>
</dbReference>
<dbReference type="EMBL" id="PNIE01000057">
    <property type="protein sequence ID" value="PMP62665.1"/>
    <property type="molecule type" value="Genomic_DNA"/>
</dbReference>